<proteinExistence type="predicted"/>
<dbReference type="EMBL" id="BLXT01002152">
    <property type="protein sequence ID" value="GFN91547.1"/>
    <property type="molecule type" value="Genomic_DNA"/>
</dbReference>
<organism evidence="1 2">
    <name type="scientific">Plakobranchus ocellatus</name>
    <dbReference type="NCBI Taxonomy" id="259542"/>
    <lineage>
        <taxon>Eukaryota</taxon>
        <taxon>Metazoa</taxon>
        <taxon>Spiralia</taxon>
        <taxon>Lophotrochozoa</taxon>
        <taxon>Mollusca</taxon>
        <taxon>Gastropoda</taxon>
        <taxon>Heterobranchia</taxon>
        <taxon>Euthyneura</taxon>
        <taxon>Panpulmonata</taxon>
        <taxon>Sacoglossa</taxon>
        <taxon>Placobranchoidea</taxon>
        <taxon>Plakobranchidae</taxon>
        <taxon>Plakobranchus</taxon>
    </lineage>
</organism>
<dbReference type="AlphaFoldDB" id="A0AAV3Z9V9"/>
<dbReference type="Proteomes" id="UP000735302">
    <property type="component" value="Unassembled WGS sequence"/>
</dbReference>
<reference evidence="1 2" key="1">
    <citation type="journal article" date="2021" name="Elife">
        <title>Chloroplast acquisition without the gene transfer in kleptoplastic sea slugs, Plakobranchus ocellatus.</title>
        <authorList>
            <person name="Maeda T."/>
            <person name="Takahashi S."/>
            <person name="Yoshida T."/>
            <person name="Shimamura S."/>
            <person name="Takaki Y."/>
            <person name="Nagai Y."/>
            <person name="Toyoda A."/>
            <person name="Suzuki Y."/>
            <person name="Arimoto A."/>
            <person name="Ishii H."/>
            <person name="Satoh N."/>
            <person name="Nishiyama T."/>
            <person name="Hasebe M."/>
            <person name="Maruyama T."/>
            <person name="Minagawa J."/>
            <person name="Obokata J."/>
            <person name="Shigenobu S."/>
        </authorList>
    </citation>
    <scope>NUCLEOTIDE SEQUENCE [LARGE SCALE GENOMIC DNA]</scope>
</reference>
<comment type="caution">
    <text evidence="1">The sequence shown here is derived from an EMBL/GenBank/DDBJ whole genome shotgun (WGS) entry which is preliminary data.</text>
</comment>
<protein>
    <submittedName>
        <fullName evidence="1">Uncharacterized protein</fullName>
    </submittedName>
</protein>
<gene>
    <name evidence="1" type="ORF">PoB_001805300</name>
</gene>
<sequence>MNTGATRPESEQNGCLFRTYNLIEKLPSLLFPIGDQKHITITAVISRAYLTRERHLTERHLSFLKLLTSD</sequence>
<name>A0AAV3Z9V9_9GAST</name>
<keyword evidence="2" id="KW-1185">Reference proteome</keyword>
<evidence type="ECO:0000313" key="1">
    <source>
        <dbReference type="EMBL" id="GFN91547.1"/>
    </source>
</evidence>
<evidence type="ECO:0000313" key="2">
    <source>
        <dbReference type="Proteomes" id="UP000735302"/>
    </source>
</evidence>
<accession>A0AAV3Z9V9</accession>